<dbReference type="Gene3D" id="3.40.50.720">
    <property type="entry name" value="NAD(P)-binding Rossmann-like Domain"/>
    <property type="match status" value="1"/>
</dbReference>
<sequence length="290" mass="30723">MYVITGANGQTGSVVANTLLSRGQPVRVVLRRAEQAAAWRGRGADVCIADVSDEASLIKAFVDADAAYLMNPPAYQADDLLASAGQVHQAMINAAQHVGMQRVVALSSVGAQHASGTGNILNTHDFESRLADSRLQVIVLRAANFIENWAWFVDGAVASGQLPSMFQPLDRALPMVSVRDIGSTAAALLEESGTGIVELHGPEPYSPRDAAAELSRLTGRPIEAVAIPREAWTGNFRAAGYSDSAIAAFCELFDGFNNGRVASQGTHETRHGVVGQGAVFEEMLRDSGHQ</sequence>
<dbReference type="InterPro" id="IPR051604">
    <property type="entry name" value="Ergot_Alk_Oxidoreductase"/>
</dbReference>
<feature type="domain" description="NAD(P)-binding" evidence="1">
    <location>
        <begin position="6"/>
        <end position="143"/>
    </location>
</feature>
<dbReference type="Gene3D" id="3.90.25.10">
    <property type="entry name" value="UDP-galactose 4-epimerase, domain 1"/>
    <property type="match status" value="1"/>
</dbReference>
<dbReference type="PANTHER" id="PTHR43162:SF1">
    <property type="entry name" value="PRESTALK A DIFFERENTIATION PROTEIN A"/>
    <property type="match status" value="1"/>
</dbReference>
<proteinExistence type="predicted"/>
<gene>
    <name evidence="2" type="ORF">ACFYG5_09765</name>
</gene>
<dbReference type="AlphaFoldDB" id="A0AB74UUL1"/>
<evidence type="ECO:0000313" key="2">
    <source>
        <dbReference type="EMBL" id="XIA20386.1"/>
    </source>
</evidence>
<protein>
    <submittedName>
        <fullName evidence="2">NAD(P)H-binding protein</fullName>
    </submittedName>
</protein>
<dbReference type="SUPFAM" id="SSF51735">
    <property type="entry name" value="NAD(P)-binding Rossmann-fold domains"/>
    <property type="match status" value="1"/>
</dbReference>
<dbReference type="RefSeq" id="WP_395117593.1">
    <property type="nucleotide sequence ID" value="NZ_CP170721.1"/>
</dbReference>
<name>A0AB74UUL1_9GAMM</name>
<dbReference type="InterPro" id="IPR036291">
    <property type="entry name" value="NAD(P)-bd_dom_sf"/>
</dbReference>
<accession>A0AB74UUL1</accession>
<evidence type="ECO:0000259" key="1">
    <source>
        <dbReference type="Pfam" id="PF13460"/>
    </source>
</evidence>
<organism evidence="2">
    <name type="scientific">Rhodanobacter sp. FW102-FHT14D07</name>
    <dbReference type="NCBI Taxonomy" id="3351462"/>
    <lineage>
        <taxon>Bacteria</taxon>
        <taxon>Pseudomonadati</taxon>
        <taxon>Pseudomonadota</taxon>
        <taxon>Gammaproteobacteria</taxon>
        <taxon>Lysobacterales</taxon>
        <taxon>Rhodanobacteraceae</taxon>
        <taxon>Rhodanobacter</taxon>
    </lineage>
</organism>
<dbReference type="EMBL" id="CP170721">
    <property type="protein sequence ID" value="XIA20386.1"/>
    <property type="molecule type" value="Genomic_DNA"/>
</dbReference>
<dbReference type="PANTHER" id="PTHR43162">
    <property type="match status" value="1"/>
</dbReference>
<dbReference type="InterPro" id="IPR016040">
    <property type="entry name" value="NAD(P)-bd_dom"/>
</dbReference>
<reference evidence="2" key="1">
    <citation type="submission" date="2024-10" db="EMBL/GenBank/DDBJ databases">
        <authorList>
            <person name="Lesea H.P."/>
            <person name="Kuehl J.V."/>
            <person name="Chandonia J.-M."/>
        </authorList>
    </citation>
    <scope>NUCLEOTIDE SEQUENCE</scope>
    <source>
        <strain evidence="2">FW102-FHT14D07</strain>
    </source>
</reference>
<dbReference type="Pfam" id="PF13460">
    <property type="entry name" value="NAD_binding_10"/>
    <property type="match status" value="1"/>
</dbReference>